<accession>A0AAD8YAW2</accession>
<dbReference type="GO" id="GO:0005634">
    <property type="term" value="C:nucleus"/>
    <property type="evidence" value="ECO:0007669"/>
    <property type="project" value="TreeGrafter"/>
</dbReference>
<evidence type="ECO:0000313" key="4">
    <source>
        <dbReference type="EMBL" id="KAK1741695.1"/>
    </source>
</evidence>
<name>A0AAD8YAW2_9STRA</name>
<reference evidence="4" key="1">
    <citation type="submission" date="2023-06" db="EMBL/GenBank/DDBJ databases">
        <title>Survivors Of The Sea: Transcriptome response of Skeletonema marinoi to long-term dormancy.</title>
        <authorList>
            <person name="Pinder M.I.M."/>
            <person name="Kourtchenko O."/>
            <person name="Robertson E.K."/>
            <person name="Larsson T."/>
            <person name="Maumus F."/>
            <person name="Osuna-Cruz C.M."/>
            <person name="Vancaester E."/>
            <person name="Stenow R."/>
            <person name="Vandepoele K."/>
            <person name="Ploug H."/>
            <person name="Bruchert V."/>
            <person name="Godhe A."/>
            <person name="Topel M."/>
        </authorList>
    </citation>
    <scope>NUCLEOTIDE SEQUENCE</scope>
    <source>
        <strain evidence="4">R05AC</strain>
    </source>
</reference>
<evidence type="ECO:0000256" key="3">
    <source>
        <dbReference type="ARBA" id="ARBA00022737"/>
    </source>
</evidence>
<organism evidence="4 5">
    <name type="scientific">Skeletonema marinoi</name>
    <dbReference type="NCBI Taxonomy" id="267567"/>
    <lineage>
        <taxon>Eukaryota</taxon>
        <taxon>Sar</taxon>
        <taxon>Stramenopiles</taxon>
        <taxon>Ochrophyta</taxon>
        <taxon>Bacillariophyta</taxon>
        <taxon>Coscinodiscophyceae</taxon>
        <taxon>Thalassiosirophycidae</taxon>
        <taxon>Thalassiosirales</taxon>
        <taxon>Skeletonemataceae</taxon>
        <taxon>Skeletonema</taxon>
        <taxon>Skeletonema marinoi-dohrnii complex</taxon>
    </lineage>
</organism>
<dbReference type="GO" id="GO:0031267">
    <property type="term" value="F:small GTPase binding"/>
    <property type="evidence" value="ECO:0007669"/>
    <property type="project" value="TreeGrafter"/>
</dbReference>
<dbReference type="GO" id="GO:0048471">
    <property type="term" value="C:perinuclear region of cytoplasm"/>
    <property type="evidence" value="ECO:0007669"/>
    <property type="project" value="TreeGrafter"/>
</dbReference>
<keyword evidence="2" id="KW-0433">Leucine-rich repeat</keyword>
<dbReference type="InterPro" id="IPR001611">
    <property type="entry name" value="Leu-rich_rpt"/>
</dbReference>
<sequence length="330" mass="35243">MQNYVQVCESIGIEPYNDLKQIVTSTGEQIIITGSSNEVKLSSGGCRALMNALSGKLEGATVEPFTSLKDLRIRSSNINDCGAVAVATFIRATVEVEVKQEVGSTTQPVQPAGKLQFLDLSDNNIGHQGALHLGRSLEVGMNKTLTSLILDFNAVGSEGASALCKGIATNSSLTVLSLKHCNIDSKGGDPISAMLMFKRLALTTLDLSGNCLGATGLVDLCKGLETNTSLTIFRLADNNIRQTDEDIAALEVFGQVLLKHSKLAEVDLDNNHIGSKGGQLLLPGVRENKQITTFKISELGMDAETYKTLFRVSNASKGTKGKKKSKKKKK</sequence>
<dbReference type="GO" id="GO:0005096">
    <property type="term" value="F:GTPase activator activity"/>
    <property type="evidence" value="ECO:0007669"/>
    <property type="project" value="UniProtKB-KW"/>
</dbReference>
<dbReference type="InterPro" id="IPR032675">
    <property type="entry name" value="LRR_dom_sf"/>
</dbReference>
<dbReference type="SMART" id="SM00368">
    <property type="entry name" value="LRR_RI"/>
    <property type="match status" value="7"/>
</dbReference>
<dbReference type="PANTHER" id="PTHR24113:SF12">
    <property type="entry name" value="RAN GTPASE-ACTIVATING PROTEIN 1"/>
    <property type="match status" value="1"/>
</dbReference>
<dbReference type="Pfam" id="PF13516">
    <property type="entry name" value="LRR_6"/>
    <property type="match status" value="5"/>
</dbReference>
<evidence type="ECO:0000313" key="5">
    <source>
        <dbReference type="Proteomes" id="UP001224775"/>
    </source>
</evidence>
<keyword evidence="1" id="KW-0343">GTPase activation</keyword>
<keyword evidence="3" id="KW-0677">Repeat</keyword>
<proteinExistence type="predicted"/>
<evidence type="ECO:0000256" key="2">
    <source>
        <dbReference type="ARBA" id="ARBA00022614"/>
    </source>
</evidence>
<gene>
    <name evidence="4" type="ORF">QTG54_007268</name>
</gene>
<keyword evidence="5" id="KW-1185">Reference proteome</keyword>
<dbReference type="InterPro" id="IPR027038">
    <property type="entry name" value="RanGap"/>
</dbReference>
<protein>
    <submittedName>
        <fullName evidence="4">Leucine-rich repeat protein</fullName>
    </submittedName>
</protein>
<dbReference type="Proteomes" id="UP001224775">
    <property type="component" value="Unassembled WGS sequence"/>
</dbReference>
<dbReference type="PANTHER" id="PTHR24113">
    <property type="entry name" value="RAN GTPASE-ACTIVATING PROTEIN 1"/>
    <property type="match status" value="1"/>
</dbReference>
<comment type="caution">
    <text evidence="4">The sequence shown here is derived from an EMBL/GenBank/DDBJ whole genome shotgun (WGS) entry which is preliminary data.</text>
</comment>
<dbReference type="SUPFAM" id="SSF52047">
    <property type="entry name" value="RNI-like"/>
    <property type="match status" value="1"/>
</dbReference>
<dbReference type="EMBL" id="JATAAI010000012">
    <property type="protein sequence ID" value="KAK1741695.1"/>
    <property type="molecule type" value="Genomic_DNA"/>
</dbReference>
<dbReference type="AlphaFoldDB" id="A0AAD8YAW2"/>
<evidence type="ECO:0000256" key="1">
    <source>
        <dbReference type="ARBA" id="ARBA00022468"/>
    </source>
</evidence>
<dbReference type="GO" id="GO:0006913">
    <property type="term" value="P:nucleocytoplasmic transport"/>
    <property type="evidence" value="ECO:0007669"/>
    <property type="project" value="TreeGrafter"/>
</dbReference>
<dbReference type="GO" id="GO:0005829">
    <property type="term" value="C:cytosol"/>
    <property type="evidence" value="ECO:0007669"/>
    <property type="project" value="TreeGrafter"/>
</dbReference>
<dbReference type="Gene3D" id="3.80.10.10">
    <property type="entry name" value="Ribonuclease Inhibitor"/>
    <property type="match status" value="3"/>
</dbReference>